<comment type="caution">
    <text evidence="3">The sequence shown here is derived from an EMBL/GenBank/DDBJ whole genome shotgun (WGS) entry which is preliminary data.</text>
</comment>
<dbReference type="RefSeq" id="WP_229803167.1">
    <property type="nucleotide sequence ID" value="NZ_BMXS01000001.1"/>
</dbReference>
<protein>
    <recommendedName>
        <fullName evidence="2">ABC-type transport auxiliary lipoprotein component domain-containing protein</fullName>
    </recommendedName>
</protein>
<dbReference type="Proteomes" id="UP000653056">
    <property type="component" value="Unassembled WGS sequence"/>
</dbReference>
<dbReference type="Gene3D" id="3.40.50.10610">
    <property type="entry name" value="ABC-type transport auxiliary lipoprotein component"/>
    <property type="match status" value="1"/>
</dbReference>
<dbReference type="EMBL" id="BMXS01000001">
    <property type="protein sequence ID" value="GGX79987.1"/>
    <property type="molecule type" value="Genomic_DNA"/>
</dbReference>
<sequence length="193" mass="21598">MPLMRSLISLAALLLLAGCASTPSPVQRYTLPNDTEVRGITRSNATHTLVIRSLRLAHYLDGEGIVLQLDDITLNQAREHLWAEDLDRQLERGLRQRLAERLPDTVVLGADSSTDEALTLRLEVERFQGRYDGLAVASGQWQLRDVQGQLLTLEPFSAQSELDTDGYPALVRALGRSWDQVADRLAKRITELR</sequence>
<dbReference type="PROSITE" id="PS51257">
    <property type="entry name" value="PROKAR_LIPOPROTEIN"/>
    <property type="match status" value="1"/>
</dbReference>
<dbReference type="InterPro" id="IPR005586">
    <property type="entry name" value="ABC_trans_aux"/>
</dbReference>
<keyword evidence="1" id="KW-0732">Signal</keyword>
<proteinExistence type="predicted"/>
<feature type="chain" id="PRO_5045944545" description="ABC-type transport auxiliary lipoprotein component domain-containing protein" evidence="1">
    <location>
        <begin position="29"/>
        <end position="193"/>
    </location>
</feature>
<evidence type="ECO:0000313" key="4">
    <source>
        <dbReference type="Proteomes" id="UP000653056"/>
    </source>
</evidence>
<gene>
    <name evidence="3" type="ORF">GCM10007160_04300</name>
</gene>
<evidence type="ECO:0000259" key="2">
    <source>
        <dbReference type="Pfam" id="PF03886"/>
    </source>
</evidence>
<dbReference type="SUPFAM" id="SSF159594">
    <property type="entry name" value="XCC0632-like"/>
    <property type="match status" value="1"/>
</dbReference>
<organism evidence="3 4">
    <name type="scientific">Litchfieldella qijiaojingensis</name>
    <dbReference type="NCBI Taxonomy" id="980347"/>
    <lineage>
        <taxon>Bacteria</taxon>
        <taxon>Pseudomonadati</taxon>
        <taxon>Pseudomonadota</taxon>
        <taxon>Gammaproteobacteria</taxon>
        <taxon>Oceanospirillales</taxon>
        <taxon>Halomonadaceae</taxon>
        <taxon>Litchfieldella</taxon>
    </lineage>
</organism>
<name>A0ABQ2YFG8_9GAMM</name>
<feature type="signal peptide" evidence="1">
    <location>
        <begin position="1"/>
        <end position="28"/>
    </location>
</feature>
<evidence type="ECO:0000256" key="1">
    <source>
        <dbReference type="SAM" id="SignalP"/>
    </source>
</evidence>
<evidence type="ECO:0000313" key="3">
    <source>
        <dbReference type="EMBL" id="GGX79987.1"/>
    </source>
</evidence>
<keyword evidence="4" id="KW-1185">Reference proteome</keyword>
<reference evidence="4" key="1">
    <citation type="journal article" date="2019" name="Int. J. Syst. Evol. Microbiol.">
        <title>The Global Catalogue of Microorganisms (GCM) 10K type strain sequencing project: providing services to taxonomists for standard genome sequencing and annotation.</title>
        <authorList>
            <consortium name="The Broad Institute Genomics Platform"/>
            <consortium name="The Broad Institute Genome Sequencing Center for Infectious Disease"/>
            <person name="Wu L."/>
            <person name="Ma J."/>
        </authorList>
    </citation>
    <scope>NUCLEOTIDE SEQUENCE [LARGE SCALE GENOMIC DNA]</scope>
    <source>
        <strain evidence="4">KCTC 22228</strain>
    </source>
</reference>
<dbReference type="Pfam" id="PF03886">
    <property type="entry name" value="ABC_trans_aux"/>
    <property type="match status" value="1"/>
</dbReference>
<accession>A0ABQ2YFG8</accession>
<feature type="domain" description="ABC-type transport auxiliary lipoprotein component" evidence="2">
    <location>
        <begin position="29"/>
        <end position="186"/>
    </location>
</feature>